<evidence type="ECO:0000313" key="4">
    <source>
        <dbReference type="Proteomes" id="UP000248857"/>
    </source>
</evidence>
<dbReference type="Pfam" id="PF00226">
    <property type="entry name" value="DnaJ"/>
    <property type="match status" value="1"/>
</dbReference>
<dbReference type="InterPro" id="IPR050817">
    <property type="entry name" value="DjlA_DnaK_co-chaperone"/>
</dbReference>
<dbReference type="Gene3D" id="1.10.287.110">
    <property type="entry name" value="DnaJ domain"/>
    <property type="match status" value="1"/>
</dbReference>
<dbReference type="InterPro" id="IPR036869">
    <property type="entry name" value="J_dom_sf"/>
</dbReference>
<dbReference type="OrthoDB" id="9779889at2"/>
<evidence type="ECO:0000259" key="2">
    <source>
        <dbReference type="PROSITE" id="PS50076"/>
    </source>
</evidence>
<feature type="compositionally biased region" description="Low complexity" evidence="1">
    <location>
        <begin position="68"/>
        <end position="88"/>
    </location>
</feature>
<gene>
    <name evidence="3" type="primary">dnaJ_4</name>
    <name evidence="3" type="ORF">C1752_02043</name>
</gene>
<sequence length="202" mass="22991">MLEVTAHLQILELESNASLGEIKQAYKDLVTVWHPDRFGHNPRLREKAEGKLKQFNQAYEALRSWQGQSPSKSSRRAAAPPAQQPQSAPRRRNRSRTETRTKSYRKTPMSSDSLISFATAEYILQNYCFTGDLNSNPQQQCYQGGPFVLRACADPPEVMLSVPCDSVRFFDRILLSIPCKSAGHFKQQEATRLLELLHAQQR</sequence>
<protein>
    <submittedName>
        <fullName evidence="3">Chaperone protein DnaJ</fullName>
    </submittedName>
</protein>
<evidence type="ECO:0000313" key="3">
    <source>
        <dbReference type="EMBL" id="PZD73579.1"/>
    </source>
</evidence>
<dbReference type="SUPFAM" id="SSF46565">
    <property type="entry name" value="Chaperone J-domain"/>
    <property type="match status" value="1"/>
</dbReference>
<dbReference type="Proteomes" id="UP000248857">
    <property type="component" value="Unassembled WGS sequence"/>
</dbReference>
<dbReference type="AlphaFoldDB" id="A0A2W1JJJ7"/>
<dbReference type="PANTHER" id="PTHR24074">
    <property type="entry name" value="CO-CHAPERONE PROTEIN DJLA"/>
    <property type="match status" value="1"/>
</dbReference>
<feature type="domain" description="J" evidence="2">
    <location>
        <begin position="6"/>
        <end position="67"/>
    </location>
</feature>
<keyword evidence="4" id="KW-1185">Reference proteome</keyword>
<proteinExistence type="predicted"/>
<dbReference type="RefSeq" id="WP_110986004.1">
    <property type="nucleotide sequence ID" value="NZ_CAWNWM010000005.1"/>
</dbReference>
<name>A0A2W1JJJ7_9CYAN</name>
<dbReference type="EMBL" id="PQWO01000005">
    <property type="protein sequence ID" value="PZD73579.1"/>
    <property type="molecule type" value="Genomic_DNA"/>
</dbReference>
<accession>A0A2W1JJJ7</accession>
<dbReference type="PROSITE" id="PS50076">
    <property type="entry name" value="DNAJ_2"/>
    <property type="match status" value="1"/>
</dbReference>
<dbReference type="SMART" id="SM00271">
    <property type="entry name" value="DnaJ"/>
    <property type="match status" value="1"/>
</dbReference>
<feature type="region of interest" description="Disordered" evidence="1">
    <location>
        <begin position="64"/>
        <end position="108"/>
    </location>
</feature>
<dbReference type="CDD" id="cd06257">
    <property type="entry name" value="DnaJ"/>
    <property type="match status" value="1"/>
</dbReference>
<evidence type="ECO:0000256" key="1">
    <source>
        <dbReference type="SAM" id="MobiDB-lite"/>
    </source>
</evidence>
<comment type="caution">
    <text evidence="3">The sequence shown here is derived from an EMBL/GenBank/DDBJ whole genome shotgun (WGS) entry which is preliminary data.</text>
</comment>
<reference evidence="3 4" key="1">
    <citation type="journal article" date="2018" name="Sci. Rep.">
        <title>A novel species of the marine cyanobacterium Acaryochloris with a unique pigment content and lifestyle.</title>
        <authorList>
            <person name="Partensky F."/>
            <person name="Six C."/>
            <person name="Ratin M."/>
            <person name="Garczarek L."/>
            <person name="Vaulot D."/>
            <person name="Probert I."/>
            <person name="Calteau A."/>
            <person name="Gourvil P."/>
            <person name="Marie D."/>
            <person name="Grebert T."/>
            <person name="Bouchier C."/>
            <person name="Le Panse S."/>
            <person name="Gachenot M."/>
            <person name="Rodriguez F."/>
            <person name="Garrido J.L."/>
        </authorList>
    </citation>
    <scope>NUCLEOTIDE SEQUENCE [LARGE SCALE GENOMIC DNA]</scope>
    <source>
        <strain evidence="3 4">RCC1774</strain>
    </source>
</reference>
<organism evidence="3 4">
    <name type="scientific">Acaryochloris thomasi RCC1774</name>
    <dbReference type="NCBI Taxonomy" id="1764569"/>
    <lineage>
        <taxon>Bacteria</taxon>
        <taxon>Bacillati</taxon>
        <taxon>Cyanobacteriota</taxon>
        <taxon>Cyanophyceae</taxon>
        <taxon>Acaryochloridales</taxon>
        <taxon>Acaryochloridaceae</taxon>
        <taxon>Acaryochloris</taxon>
        <taxon>Acaryochloris thomasi</taxon>
    </lineage>
</organism>
<dbReference type="InterPro" id="IPR001623">
    <property type="entry name" value="DnaJ_domain"/>
</dbReference>
<dbReference type="PRINTS" id="PR00625">
    <property type="entry name" value="JDOMAIN"/>
</dbReference>